<dbReference type="AlphaFoldDB" id="A0A914UWX1"/>
<evidence type="ECO:0000313" key="1">
    <source>
        <dbReference type="Proteomes" id="UP000887566"/>
    </source>
</evidence>
<organism evidence="1 2">
    <name type="scientific">Plectus sambesii</name>
    <dbReference type="NCBI Taxonomy" id="2011161"/>
    <lineage>
        <taxon>Eukaryota</taxon>
        <taxon>Metazoa</taxon>
        <taxon>Ecdysozoa</taxon>
        <taxon>Nematoda</taxon>
        <taxon>Chromadorea</taxon>
        <taxon>Plectida</taxon>
        <taxon>Plectina</taxon>
        <taxon>Plectoidea</taxon>
        <taxon>Plectidae</taxon>
        <taxon>Plectus</taxon>
    </lineage>
</organism>
<protein>
    <submittedName>
        <fullName evidence="2">Uncharacterized protein</fullName>
    </submittedName>
</protein>
<name>A0A914UWX1_9BILA</name>
<dbReference type="Proteomes" id="UP000887566">
    <property type="component" value="Unplaced"/>
</dbReference>
<dbReference type="WBParaSite" id="PSAMB.scaffold1307size33165.g12490.t1">
    <property type="protein sequence ID" value="PSAMB.scaffold1307size33165.g12490.t1"/>
    <property type="gene ID" value="PSAMB.scaffold1307size33165.g12490"/>
</dbReference>
<evidence type="ECO:0000313" key="2">
    <source>
        <dbReference type="WBParaSite" id="PSAMB.scaffold1307size33165.g12490.t1"/>
    </source>
</evidence>
<accession>A0A914UWX1</accession>
<keyword evidence="1" id="KW-1185">Reference proteome</keyword>
<proteinExistence type="predicted"/>
<sequence length="172" mass="19247">MSATVVRMFSRRNCVRALQKKPIGSFLRLVFVAFGHQPTAIRSSFCNDCCLSSTLDRGRILRAAFLTASKWPNVSSVRSRHGPKMPNDDTRDDARASLLQPSALANHYIYMRSENDLPTVVEPFANSPLIYSEPALNGSLLDEFRHDTSVPQIYVNDSGISSLEETDGKRKR</sequence>
<reference evidence="2" key="1">
    <citation type="submission" date="2022-11" db="UniProtKB">
        <authorList>
            <consortium name="WormBaseParasite"/>
        </authorList>
    </citation>
    <scope>IDENTIFICATION</scope>
</reference>